<evidence type="ECO:0000256" key="3">
    <source>
        <dbReference type="ARBA" id="ARBA00022448"/>
    </source>
</evidence>
<dbReference type="Pfam" id="PF07690">
    <property type="entry name" value="MFS_1"/>
    <property type="match status" value="1"/>
</dbReference>
<comment type="subcellular location">
    <subcellularLocation>
        <location evidence="1">Membrane</location>
        <topology evidence="1">Multi-pass membrane protein</topology>
    </subcellularLocation>
</comment>
<feature type="transmembrane region" description="Helical" evidence="7">
    <location>
        <begin position="123"/>
        <end position="147"/>
    </location>
</feature>
<feature type="transmembrane region" description="Helical" evidence="7">
    <location>
        <begin position="235"/>
        <end position="253"/>
    </location>
</feature>
<gene>
    <name evidence="8" type="primary">ampG</name>
    <name evidence="8" type="ORF">GCM10017044_06330</name>
</gene>
<keyword evidence="9" id="KW-1185">Reference proteome</keyword>
<feature type="transmembrane region" description="Helical" evidence="7">
    <location>
        <begin position="61"/>
        <end position="82"/>
    </location>
</feature>
<dbReference type="InterPro" id="IPR004752">
    <property type="entry name" value="AmpG_permease/AT-1"/>
</dbReference>
<evidence type="ECO:0000256" key="2">
    <source>
        <dbReference type="ARBA" id="ARBA00008335"/>
    </source>
</evidence>
<reference evidence="8" key="2">
    <citation type="submission" date="2020-09" db="EMBL/GenBank/DDBJ databases">
        <authorList>
            <person name="Sun Q."/>
            <person name="Kim S."/>
        </authorList>
    </citation>
    <scope>NUCLEOTIDE SEQUENCE</scope>
    <source>
        <strain evidence="8">KCTC 42590</strain>
    </source>
</reference>
<dbReference type="InterPro" id="IPR011701">
    <property type="entry name" value="MFS"/>
</dbReference>
<dbReference type="AlphaFoldDB" id="A0A919E5H1"/>
<dbReference type="GO" id="GO:0016020">
    <property type="term" value="C:membrane"/>
    <property type="evidence" value="ECO:0007669"/>
    <property type="project" value="UniProtKB-SubCell"/>
</dbReference>
<keyword evidence="4 7" id="KW-0812">Transmembrane</keyword>
<evidence type="ECO:0000313" key="9">
    <source>
        <dbReference type="Proteomes" id="UP000630923"/>
    </source>
</evidence>
<dbReference type="PANTHER" id="PTHR12778:SF10">
    <property type="entry name" value="MAJOR FACILITATOR SUPERFAMILY DOMAIN-CONTAINING PROTEIN 3"/>
    <property type="match status" value="1"/>
</dbReference>
<reference evidence="8" key="1">
    <citation type="journal article" date="2014" name="Int. J. Syst. Evol. Microbiol.">
        <title>Complete genome sequence of Corynebacterium casei LMG S-19264T (=DSM 44701T), isolated from a smear-ripened cheese.</title>
        <authorList>
            <consortium name="US DOE Joint Genome Institute (JGI-PGF)"/>
            <person name="Walter F."/>
            <person name="Albersmeier A."/>
            <person name="Kalinowski J."/>
            <person name="Ruckert C."/>
        </authorList>
    </citation>
    <scope>NUCLEOTIDE SEQUENCE</scope>
    <source>
        <strain evidence="8">KCTC 42590</strain>
    </source>
</reference>
<sequence>MFALATTPYAWKFLWSPIVDRLGLGRFSHLFGRRRSWLFLIQVLLVALILVMSQLDPETDVEMIALTVIGIGFLSASQDIVIDAYRIEILQTEQLGHGASMIAFGYRASNLIAGYGVLMAAEYIGWSAAIACLSVLVLPGLVAALWVGEPSLGDETYIEEENAHLPSVVRKGAGAWFYDAVVLPFKEFLTRENAILILLFVLTMKAGDAVAAIMTGPLIVELGFTESEMANANKLVGTIALWVGIAFGSVLYFRAGVYRSLMFTGVLMMVTNLVFAWLSTQGNDVTALAITIGAENFASGLGNTVIIAYLSSLCNLSFTATQYALLSSLSNQARSILGAFSGSWAESMGWIDFFIFSTFLAVPGLVILGFLWYRDVGNTAKKATEGHRVP</sequence>
<comment type="similarity">
    <text evidence="2">Belongs to the major facilitator superfamily.</text>
</comment>
<comment type="caution">
    <text evidence="8">The sequence shown here is derived from an EMBL/GenBank/DDBJ whole genome shotgun (WGS) entry which is preliminary data.</text>
</comment>
<evidence type="ECO:0000256" key="4">
    <source>
        <dbReference type="ARBA" id="ARBA00022692"/>
    </source>
</evidence>
<name>A0A919E5H1_9PROT</name>
<evidence type="ECO:0000256" key="7">
    <source>
        <dbReference type="SAM" id="Phobius"/>
    </source>
</evidence>
<dbReference type="EMBL" id="BNCI01000001">
    <property type="protein sequence ID" value="GHF14935.1"/>
    <property type="molecule type" value="Genomic_DNA"/>
</dbReference>
<dbReference type="Proteomes" id="UP000630923">
    <property type="component" value="Unassembled WGS sequence"/>
</dbReference>
<dbReference type="PANTHER" id="PTHR12778">
    <property type="entry name" value="SOLUTE CARRIER FAMILY 33 ACETYL-COA TRANSPORTER -RELATED"/>
    <property type="match status" value="1"/>
</dbReference>
<dbReference type="InterPro" id="IPR036259">
    <property type="entry name" value="MFS_trans_sf"/>
</dbReference>
<evidence type="ECO:0000256" key="6">
    <source>
        <dbReference type="ARBA" id="ARBA00023136"/>
    </source>
</evidence>
<dbReference type="SUPFAM" id="SSF103473">
    <property type="entry name" value="MFS general substrate transporter"/>
    <property type="match status" value="1"/>
</dbReference>
<protein>
    <submittedName>
        <fullName evidence="8">MFS transporter</fullName>
    </submittedName>
</protein>
<evidence type="ECO:0000313" key="8">
    <source>
        <dbReference type="EMBL" id="GHF14935.1"/>
    </source>
</evidence>
<evidence type="ECO:0000256" key="1">
    <source>
        <dbReference type="ARBA" id="ARBA00004141"/>
    </source>
</evidence>
<dbReference type="NCBIfam" id="TIGR00901">
    <property type="entry name" value="2A0125"/>
    <property type="match status" value="1"/>
</dbReference>
<keyword evidence="5 7" id="KW-1133">Transmembrane helix</keyword>
<feature type="transmembrane region" description="Helical" evidence="7">
    <location>
        <begin position="36"/>
        <end position="55"/>
    </location>
</feature>
<dbReference type="Gene3D" id="1.20.1250.20">
    <property type="entry name" value="MFS general substrate transporter like domains"/>
    <property type="match status" value="1"/>
</dbReference>
<feature type="transmembrane region" description="Helical" evidence="7">
    <location>
        <begin position="94"/>
        <end position="117"/>
    </location>
</feature>
<feature type="transmembrane region" description="Helical" evidence="7">
    <location>
        <begin position="260"/>
        <end position="278"/>
    </location>
</feature>
<dbReference type="GO" id="GO:0022857">
    <property type="term" value="F:transmembrane transporter activity"/>
    <property type="evidence" value="ECO:0007669"/>
    <property type="project" value="InterPro"/>
</dbReference>
<feature type="transmembrane region" description="Helical" evidence="7">
    <location>
        <begin position="353"/>
        <end position="373"/>
    </location>
</feature>
<keyword evidence="3" id="KW-0813">Transport</keyword>
<evidence type="ECO:0000256" key="5">
    <source>
        <dbReference type="ARBA" id="ARBA00022989"/>
    </source>
</evidence>
<keyword evidence="6 7" id="KW-0472">Membrane</keyword>
<organism evidence="8 9">
    <name type="scientific">Kordiimonas sediminis</name>
    <dbReference type="NCBI Taxonomy" id="1735581"/>
    <lineage>
        <taxon>Bacteria</taxon>
        <taxon>Pseudomonadati</taxon>
        <taxon>Pseudomonadota</taxon>
        <taxon>Alphaproteobacteria</taxon>
        <taxon>Kordiimonadales</taxon>
        <taxon>Kordiimonadaceae</taxon>
        <taxon>Kordiimonas</taxon>
    </lineage>
</organism>
<accession>A0A919E5H1</accession>
<proteinExistence type="inferred from homology"/>
<feature type="transmembrane region" description="Helical" evidence="7">
    <location>
        <begin position="194"/>
        <end position="215"/>
    </location>
</feature>